<dbReference type="HOGENOM" id="CLU_078883_0_0_1"/>
<evidence type="ECO:0000259" key="3">
    <source>
        <dbReference type="PROSITE" id="PS51203"/>
    </source>
</evidence>
<gene>
    <name evidence="4" type="ORF">GQ26_0550020</name>
</gene>
<dbReference type="PANTHER" id="PTHR22932">
    <property type="entry name" value="TELOMERASE-BINDING PROTEIN P23 HSP90 CO-CHAPERONE"/>
    <property type="match status" value="1"/>
</dbReference>
<sequence>MTTLTPEVTWAQRSSDTDETRNYLYLFINVPDVPAKSADIKLTENNVSFTGTNLKGAKYAVSLGLYAEIDVDNSKVHHSPRGVEMVLRKKKLGLEYWPRLLKEPKKMHFIKTDFDKWVDEDEQDEAQEDDYAANFGGFGDDGGLGGIDFSKLGGGAGLDMAGAGGAGDEEEEDDDDMPELEGEEKGDKKIQEIS</sequence>
<dbReference type="PROSITE" id="PS51203">
    <property type="entry name" value="CS"/>
    <property type="match status" value="1"/>
</dbReference>
<dbReference type="InterPro" id="IPR007052">
    <property type="entry name" value="CS_dom"/>
</dbReference>
<dbReference type="GO" id="GO:0006457">
    <property type="term" value="P:protein folding"/>
    <property type="evidence" value="ECO:0007669"/>
    <property type="project" value="TreeGrafter"/>
</dbReference>
<comment type="caution">
    <text evidence="4">The sequence shown here is derived from an EMBL/GenBank/DDBJ whole genome shotgun (WGS) entry which is preliminary data.</text>
</comment>
<organism evidence="4">
    <name type="scientific">Talaromyces marneffei PM1</name>
    <dbReference type="NCBI Taxonomy" id="1077442"/>
    <lineage>
        <taxon>Eukaryota</taxon>
        <taxon>Fungi</taxon>
        <taxon>Dikarya</taxon>
        <taxon>Ascomycota</taxon>
        <taxon>Pezizomycotina</taxon>
        <taxon>Eurotiomycetes</taxon>
        <taxon>Eurotiomycetidae</taxon>
        <taxon>Eurotiales</taxon>
        <taxon>Trichocomaceae</taxon>
        <taxon>Talaromyces</taxon>
        <taxon>Talaromyces sect. Talaromyces</taxon>
    </lineage>
</organism>
<dbReference type="GO" id="GO:0005634">
    <property type="term" value="C:nucleus"/>
    <property type="evidence" value="ECO:0007669"/>
    <property type="project" value="TreeGrafter"/>
</dbReference>
<dbReference type="CDD" id="cd06465">
    <property type="entry name" value="p23_hB-ind1_like"/>
    <property type="match status" value="1"/>
</dbReference>
<reference evidence="4" key="2">
    <citation type="journal article" date="2014" name="PLoS Genet.">
        <title>Signature gene expression reveals novel clues to the molecular mechanisms of dimorphic transition in Penicillium marneffei.</title>
        <authorList>
            <person name="Yang E."/>
            <person name="Wang G."/>
            <person name="Cai J."/>
            <person name="Woo P.C."/>
            <person name="Lau S.K."/>
            <person name="Yuen K.-Y."/>
            <person name="Chow W.-N."/>
            <person name="Lin X."/>
        </authorList>
    </citation>
    <scope>NUCLEOTIDE SEQUENCE</scope>
    <source>
        <strain evidence="4">PM1</strain>
    </source>
</reference>
<dbReference type="GO" id="GO:0051087">
    <property type="term" value="F:protein-folding chaperone binding"/>
    <property type="evidence" value="ECO:0007669"/>
    <property type="project" value="TreeGrafter"/>
</dbReference>
<dbReference type="EMBL" id="JPOX01000055">
    <property type="protein sequence ID" value="KFX41672.1"/>
    <property type="molecule type" value="Genomic_DNA"/>
</dbReference>
<feature type="domain" description="CS" evidence="3">
    <location>
        <begin position="3"/>
        <end position="101"/>
    </location>
</feature>
<dbReference type="InterPro" id="IPR008978">
    <property type="entry name" value="HSP20-like_chaperone"/>
</dbReference>
<name>A0A093UN03_TALMA</name>
<dbReference type="Gene3D" id="2.60.40.790">
    <property type="match status" value="1"/>
</dbReference>
<evidence type="ECO:0000256" key="1">
    <source>
        <dbReference type="ARBA" id="ARBA00025733"/>
    </source>
</evidence>
<dbReference type="FunFam" id="2.60.40.790:FF:000013">
    <property type="entry name" value="Very-long-chain (3R)-3-hydroxyacyl-CoA dehydratase"/>
    <property type="match status" value="1"/>
</dbReference>
<feature type="compositionally biased region" description="Acidic residues" evidence="2">
    <location>
        <begin position="167"/>
        <end position="182"/>
    </location>
</feature>
<evidence type="ECO:0000313" key="4">
    <source>
        <dbReference type="EMBL" id="KFX41672.1"/>
    </source>
</evidence>
<dbReference type="GO" id="GO:0051131">
    <property type="term" value="P:chaperone-mediated protein complex assembly"/>
    <property type="evidence" value="ECO:0007669"/>
    <property type="project" value="TreeGrafter"/>
</dbReference>
<evidence type="ECO:0000256" key="2">
    <source>
        <dbReference type="SAM" id="MobiDB-lite"/>
    </source>
</evidence>
<proteinExistence type="inferred from homology"/>
<dbReference type="eggNOG" id="KOG3158">
    <property type="taxonomic scope" value="Eukaryota"/>
</dbReference>
<feature type="compositionally biased region" description="Basic and acidic residues" evidence="2">
    <location>
        <begin position="183"/>
        <end position="194"/>
    </location>
</feature>
<comment type="similarity">
    <text evidence="1">Belongs to the p23/wos2 family.</text>
</comment>
<protein>
    <submittedName>
        <fullName evidence="4">Protein wos2</fullName>
    </submittedName>
</protein>
<reference key="1">
    <citation type="journal article" date="2014" name="PLoS Genet.">
        <title>Signature Gene Expression Reveals Novel Clues to the Molecular Mechanisms of Dimorphic Transition in Penicillium marneffei.</title>
        <authorList>
            <person name="Yang E."/>
            <person name="Wang G."/>
            <person name="Cai J."/>
            <person name="Woo P.C."/>
            <person name="Lau S.K."/>
            <person name="Yuen K.-Y."/>
            <person name="Chow W.-N."/>
            <person name="Lin X."/>
        </authorList>
    </citation>
    <scope>NUCLEOTIDE SEQUENCE [LARGE SCALE GENOMIC DNA]</scope>
    <source>
        <strain>PM1</strain>
    </source>
</reference>
<feature type="region of interest" description="Disordered" evidence="2">
    <location>
        <begin position="158"/>
        <end position="194"/>
    </location>
</feature>
<dbReference type="GO" id="GO:0051879">
    <property type="term" value="F:Hsp90 protein binding"/>
    <property type="evidence" value="ECO:0007669"/>
    <property type="project" value="InterPro"/>
</dbReference>
<dbReference type="AlphaFoldDB" id="A0A093UN03"/>
<dbReference type="PANTHER" id="PTHR22932:SF1">
    <property type="entry name" value="CO-CHAPERONE PROTEIN DAF-41"/>
    <property type="match status" value="1"/>
</dbReference>
<accession>A0A093UN03</accession>
<dbReference type="Pfam" id="PF04969">
    <property type="entry name" value="CS"/>
    <property type="match status" value="1"/>
</dbReference>
<dbReference type="InterPro" id="IPR045250">
    <property type="entry name" value="p23-like"/>
</dbReference>
<dbReference type="GO" id="GO:0005829">
    <property type="term" value="C:cytosol"/>
    <property type="evidence" value="ECO:0007669"/>
    <property type="project" value="TreeGrafter"/>
</dbReference>
<dbReference type="SUPFAM" id="SSF49764">
    <property type="entry name" value="HSP20-like chaperones"/>
    <property type="match status" value="1"/>
</dbReference>